<gene>
    <name evidence="21" type="ORF">HMPREF0551_2272</name>
</gene>
<dbReference type="InterPro" id="IPR010105">
    <property type="entry name" value="TonB_sidphr_rcpt"/>
</dbReference>
<evidence type="ECO:0000256" key="3">
    <source>
        <dbReference type="ARBA" id="ARBA00022448"/>
    </source>
</evidence>
<dbReference type="GO" id="GO:0038023">
    <property type="term" value="F:signaling receptor activity"/>
    <property type="evidence" value="ECO:0007669"/>
    <property type="project" value="InterPro"/>
</dbReference>
<evidence type="ECO:0000256" key="11">
    <source>
        <dbReference type="ARBA" id="ARBA00023136"/>
    </source>
</evidence>
<evidence type="ECO:0000313" key="21">
    <source>
        <dbReference type="EMBL" id="EFV94157.1"/>
    </source>
</evidence>
<dbReference type="Pfam" id="PF00593">
    <property type="entry name" value="TonB_dep_Rec_b-barrel"/>
    <property type="match status" value="1"/>
</dbReference>
<evidence type="ECO:0000313" key="22">
    <source>
        <dbReference type="Proteomes" id="UP000011021"/>
    </source>
</evidence>
<keyword evidence="3 14" id="KW-0813">Transport</keyword>
<dbReference type="CDD" id="cd01347">
    <property type="entry name" value="ligand_gated_channel"/>
    <property type="match status" value="1"/>
</dbReference>
<dbReference type="GO" id="GO:0015344">
    <property type="term" value="F:siderophore uptake transmembrane transporter activity"/>
    <property type="evidence" value="ECO:0007669"/>
    <property type="project" value="TreeGrafter"/>
</dbReference>
<evidence type="ECO:0000256" key="5">
    <source>
        <dbReference type="ARBA" id="ARBA00022496"/>
    </source>
</evidence>
<feature type="signal peptide" evidence="18">
    <location>
        <begin position="1"/>
        <end position="29"/>
    </location>
</feature>
<comment type="subcellular location">
    <subcellularLocation>
        <location evidence="1 14">Cell outer membrane</location>
        <topology evidence="1 14">Multi-pass membrane protein</topology>
    </subcellularLocation>
</comment>
<evidence type="ECO:0000256" key="13">
    <source>
        <dbReference type="ARBA" id="ARBA00023237"/>
    </source>
</evidence>
<dbReference type="HOGENOM" id="CLU_008287_9_3_4"/>
<dbReference type="GO" id="GO:0015891">
    <property type="term" value="P:siderophore transport"/>
    <property type="evidence" value="ECO:0007669"/>
    <property type="project" value="InterPro"/>
</dbReference>
<dbReference type="InterPro" id="IPR036942">
    <property type="entry name" value="Beta-barrel_TonB_sf"/>
</dbReference>
<dbReference type="InterPro" id="IPR037066">
    <property type="entry name" value="Plug_dom_sf"/>
</dbReference>
<evidence type="ECO:0000256" key="10">
    <source>
        <dbReference type="ARBA" id="ARBA00023077"/>
    </source>
</evidence>
<dbReference type="InterPro" id="IPR010917">
    <property type="entry name" value="TonB_rcpt_CS"/>
</dbReference>
<dbReference type="STRING" id="887898.HMPREF0551_2272"/>
<organism evidence="21 22">
    <name type="scientific">Lautropia mirabilis ATCC 51599</name>
    <dbReference type="NCBI Taxonomy" id="887898"/>
    <lineage>
        <taxon>Bacteria</taxon>
        <taxon>Pseudomonadati</taxon>
        <taxon>Pseudomonadota</taxon>
        <taxon>Betaproteobacteria</taxon>
        <taxon>Burkholderiales</taxon>
        <taxon>Burkholderiaceae</taxon>
        <taxon>Lautropia</taxon>
    </lineage>
</organism>
<evidence type="ECO:0000256" key="12">
    <source>
        <dbReference type="ARBA" id="ARBA00023170"/>
    </source>
</evidence>
<dbReference type="PANTHER" id="PTHR32552">
    <property type="entry name" value="FERRICHROME IRON RECEPTOR-RELATED"/>
    <property type="match status" value="1"/>
</dbReference>
<dbReference type="eggNOG" id="COG4773">
    <property type="taxonomic scope" value="Bacteria"/>
</dbReference>
<feature type="domain" description="TonB-dependent receptor plug" evidence="20">
    <location>
        <begin position="79"/>
        <end position="175"/>
    </location>
</feature>
<accession>E7S008</accession>
<keyword evidence="13 14" id="KW-0998">Cell outer membrane</keyword>
<feature type="domain" description="TonB-dependent receptor-like beta-barrel" evidence="19">
    <location>
        <begin position="280"/>
        <end position="709"/>
    </location>
</feature>
<evidence type="ECO:0000259" key="20">
    <source>
        <dbReference type="Pfam" id="PF07715"/>
    </source>
</evidence>
<dbReference type="Gene3D" id="2.170.130.10">
    <property type="entry name" value="TonB-dependent receptor, plug domain"/>
    <property type="match status" value="1"/>
</dbReference>
<dbReference type="Pfam" id="PF07715">
    <property type="entry name" value="Plug"/>
    <property type="match status" value="1"/>
</dbReference>
<dbReference type="AlphaFoldDB" id="E7S008"/>
<evidence type="ECO:0000256" key="8">
    <source>
        <dbReference type="ARBA" id="ARBA00023004"/>
    </source>
</evidence>
<keyword evidence="8" id="KW-0408">Iron</keyword>
<keyword evidence="9" id="KW-0406">Ion transport</keyword>
<dbReference type="NCBIfam" id="TIGR01783">
    <property type="entry name" value="TonB-siderophor"/>
    <property type="match status" value="1"/>
</dbReference>
<reference evidence="21 22" key="1">
    <citation type="submission" date="2010-12" db="EMBL/GenBank/DDBJ databases">
        <authorList>
            <person name="Muzny D."/>
            <person name="Qin X."/>
            <person name="Deng J."/>
            <person name="Jiang H."/>
            <person name="Liu Y."/>
            <person name="Qu J."/>
            <person name="Song X.-Z."/>
            <person name="Zhang L."/>
            <person name="Thornton R."/>
            <person name="Coyle M."/>
            <person name="Francisco L."/>
            <person name="Jackson L."/>
            <person name="Javaid M."/>
            <person name="Korchina V."/>
            <person name="Kovar C."/>
            <person name="Mata R."/>
            <person name="Mathew T."/>
            <person name="Ngo R."/>
            <person name="Nguyen L."/>
            <person name="Nguyen N."/>
            <person name="Okwuonu G."/>
            <person name="Ongeri F."/>
            <person name="Pham C."/>
            <person name="Simmons D."/>
            <person name="Wilczek-Boney K."/>
            <person name="Hale W."/>
            <person name="Jakkamsetti A."/>
            <person name="Pham P."/>
            <person name="Ruth R."/>
            <person name="San Lucas F."/>
            <person name="Warren J."/>
            <person name="Zhang J."/>
            <person name="Zhao Z."/>
            <person name="Zhou C."/>
            <person name="Zhu D."/>
            <person name="Lee S."/>
            <person name="Bess C."/>
            <person name="Blankenburg K."/>
            <person name="Forbes L."/>
            <person name="Fu Q."/>
            <person name="Gubbala S."/>
            <person name="Hirani K."/>
            <person name="Jayaseelan J.C."/>
            <person name="Lara F."/>
            <person name="Munidasa M."/>
            <person name="Palculict T."/>
            <person name="Patil S."/>
            <person name="Pu L.-L."/>
            <person name="Saada N."/>
            <person name="Tang L."/>
            <person name="Weissenberger G."/>
            <person name="Zhu Y."/>
            <person name="Hemphill L."/>
            <person name="Shang Y."/>
            <person name="Youmans B."/>
            <person name="Ayvaz T."/>
            <person name="Ross M."/>
            <person name="Santibanez J."/>
            <person name="Aqrawi P."/>
            <person name="Gross S."/>
            <person name="Joshi V."/>
            <person name="Fowler G."/>
            <person name="Nazareth L."/>
            <person name="Reid J."/>
            <person name="Worley K."/>
            <person name="Petrosino J."/>
            <person name="Highlander S."/>
            <person name="Gibbs R."/>
        </authorList>
    </citation>
    <scope>NUCLEOTIDE SEQUENCE [LARGE SCALE GENOMIC DNA]</scope>
    <source>
        <strain evidence="21 22">ATCC 51599</strain>
    </source>
</reference>
<dbReference type="InterPro" id="IPR012910">
    <property type="entry name" value="Plug_dom"/>
</dbReference>
<dbReference type="EMBL" id="AEQP01000022">
    <property type="protein sequence ID" value="EFV94157.1"/>
    <property type="molecule type" value="Genomic_DNA"/>
</dbReference>
<dbReference type="Proteomes" id="UP000011021">
    <property type="component" value="Unassembled WGS sequence"/>
</dbReference>
<protein>
    <submittedName>
        <fullName evidence="21">TonB-dependent siderophore receptor</fullName>
    </submittedName>
</protein>
<evidence type="ECO:0000256" key="9">
    <source>
        <dbReference type="ARBA" id="ARBA00023065"/>
    </source>
</evidence>
<keyword evidence="5" id="KW-0410">Iron transport</keyword>
<evidence type="ECO:0000256" key="14">
    <source>
        <dbReference type="PROSITE-ProRule" id="PRU01360"/>
    </source>
</evidence>
<dbReference type="RefSeq" id="WP_005674688.1">
    <property type="nucleotide sequence ID" value="NZ_CP146288.1"/>
</dbReference>
<dbReference type="InterPro" id="IPR000531">
    <property type="entry name" value="Beta-barrel_TonB"/>
</dbReference>
<evidence type="ECO:0000256" key="17">
    <source>
        <dbReference type="SAM" id="MobiDB-lite"/>
    </source>
</evidence>
<name>E7S008_9BURK</name>
<evidence type="ECO:0000256" key="18">
    <source>
        <dbReference type="SAM" id="SignalP"/>
    </source>
</evidence>
<keyword evidence="11 14" id="KW-0472">Membrane</keyword>
<keyword evidence="7 18" id="KW-0732">Signal</keyword>
<dbReference type="PANTHER" id="PTHR32552:SF74">
    <property type="entry name" value="HYDROXAMATE SIDEROPHORE RECEPTOR FHUE"/>
    <property type="match status" value="1"/>
</dbReference>
<evidence type="ECO:0000256" key="4">
    <source>
        <dbReference type="ARBA" id="ARBA00022452"/>
    </source>
</evidence>
<feature type="region of interest" description="Disordered" evidence="17">
    <location>
        <begin position="32"/>
        <end position="53"/>
    </location>
</feature>
<dbReference type="PROSITE" id="PS52016">
    <property type="entry name" value="TONB_DEPENDENT_REC_3"/>
    <property type="match status" value="1"/>
</dbReference>
<dbReference type="SUPFAM" id="SSF56935">
    <property type="entry name" value="Porins"/>
    <property type="match status" value="1"/>
</dbReference>
<evidence type="ECO:0000256" key="15">
    <source>
        <dbReference type="PROSITE-ProRule" id="PRU10144"/>
    </source>
</evidence>
<keyword evidence="22" id="KW-1185">Reference proteome</keyword>
<comment type="caution">
    <text evidence="21">The sequence shown here is derived from an EMBL/GenBank/DDBJ whole genome shotgun (WGS) entry which is preliminary data.</text>
</comment>
<dbReference type="GO" id="GO:0009279">
    <property type="term" value="C:cell outer membrane"/>
    <property type="evidence" value="ECO:0007669"/>
    <property type="project" value="UniProtKB-SubCell"/>
</dbReference>
<comment type="similarity">
    <text evidence="2 14 16">Belongs to the TonB-dependent receptor family.</text>
</comment>
<evidence type="ECO:0000256" key="6">
    <source>
        <dbReference type="ARBA" id="ARBA00022692"/>
    </source>
</evidence>
<keyword evidence="6 14" id="KW-0812">Transmembrane</keyword>
<keyword evidence="12 21" id="KW-0675">Receptor</keyword>
<dbReference type="FunFam" id="2.170.130.10:FF:000010">
    <property type="entry name" value="Ferripyoverdine receptor"/>
    <property type="match status" value="1"/>
</dbReference>
<dbReference type="InterPro" id="IPR039426">
    <property type="entry name" value="TonB-dep_rcpt-like"/>
</dbReference>
<evidence type="ECO:0000256" key="16">
    <source>
        <dbReference type="RuleBase" id="RU003357"/>
    </source>
</evidence>
<evidence type="ECO:0000259" key="19">
    <source>
        <dbReference type="Pfam" id="PF00593"/>
    </source>
</evidence>
<proteinExistence type="inferred from homology"/>
<keyword evidence="10 16" id="KW-0798">TonB box</keyword>
<feature type="short sequence motif" description="TonB C-terminal box" evidence="15">
    <location>
        <begin position="721"/>
        <end position="738"/>
    </location>
</feature>
<evidence type="ECO:0000256" key="2">
    <source>
        <dbReference type="ARBA" id="ARBA00009810"/>
    </source>
</evidence>
<feature type="chain" id="PRO_5003224406" evidence="18">
    <location>
        <begin position="30"/>
        <end position="738"/>
    </location>
</feature>
<evidence type="ECO:0000256" key="1">
    <source>
        <dbReference type="ARBA" id="ARBA00004571"/>
    </source>
</evidence>
<keyword evidence="4 14" id="KW-1134">Transmembrane beta strand</keyword>
<dbReference type="Gene3D" id="2.40.170.20">
    <property type="entry name" value="TonB-dependent receptor, beta-barrel domain"/>
    <property type="match status" value="1"/>
</dbReference>
<evidence type="ECO:0000256" key="7">
    <source>
        <dbReference type="ARBA" id="ARBA00022729"/>
    </source>
</evidence>
<dbReference type="PROSITE" id="PS01156">
    <property type="entry name" value="TONB_DEPENDENT_REC_2"/>
    <property type="match status" value="1"/>
</dbReference>
<sequence length="738" mass="81492">MTSFTLPLPFARHGLAIMVASLFVMPALAQQTDSTSDGMSSPRPRPPQKSTVTSYHATLESLTVTGTRENASVRLPLKARETPQSVSVTTRKQMDDESLTSVDAVMRHMTGVMTSLYDTQRPLYYTRGFVIKDFQVDGMPSYSGETNQEYDTALYERVDLVRGANGILTGVGTPSATVNLIRKRPSRELGGTVDVSAGRWDYYRAVADVNVPITADGSVRSRFVLAPQKKHSFYKRYEENKLAFLGVVEADLGPATEVSVGYQRQKNAPKAPVWGAIPRFNTDGTLANLPVSTSFSPSWTRWERSSGTAFASISHQINDDWTFKANLDHTTGKTHSLITYGYGATPSDAPFIDKATGSGVTLYAYPGEERETRNSLDAYLAGKLHLGGREHDLTVGVSSTRTTSKSDAFASMSNWRHDIANVHTWDGTAPKPAVSKTGARNDTLVQQTGLYASARWRLTEPLSLLTGARVTRWTSKQKNYDTRGALSGVSARQEVKHKVSPYLGVVYDITPSLAAYASHTRIFNPQNHRDVNNVPLKPAVGSNSEVGLKMALAHELDLNLAIFETKQDNFAVVNADAAPNSLPDGSTPYRTVDGTKGKGFDVELIGKVQPDWNLKAALTRAKVTRQESDRLWANFPTWQLQLGSDYRFSGELRPLQLGGFLTWQSKLEAYNVPSPSGRVYVTEKSKPLLDLYASWDFTEAYRLTLAVTNALDKKYWANLDYANYGQPRFFSATFRMAF</sequence>